<gene>
    <name evidence="1" type="ORF">ROTO_32820</name>
</gene>
<dbReference type="OrthoDB" id="7876814at2"/>
<comment type="caution">
    <text evidence="1">The sequence shown here is derived from an EMBL/GenBank/DDBJ whole genome shotgun (WGS) entry which is preliminary data.</text>
</comment>
<accession>A0A0L6CR04</accession>
<dbReference type="AlphaFoldDB" id="A0A0L6CR04"/>
<evidence type="ECO:0000313" key="1">
    <source>
        <dbReference type="EMBL" id="KNX40192.1"/>
    </source>
</evidence>
<reference evidence="2" key="1">
    <citation type="submission" date="2015-07" db="EMBL/GenBank/DDBJ databases">
        <title>Draft Genome Sequence of Roseovarius tolerans EL-164, a producer of N-Acylated Alanine Methyl Esters (NAMEs).</title>
        <authorList>
            <person name="Voget S."/>
            <person name="Bruns H."/>
            <person name="Wagner-Doebler I."/>
            <person name="Schulz S."/>
            <person name="Daniel R."/>
        </authorList>
    </citation>
    <scope>NUCLEOTIDE SEQUENCE [LARGE SCALE GENOMIC DNA]</scope>
    <source>
        <strain evidence="2">EL-164</strain>
    </source>
</reference>
<dbReference type="RefSeq" id="WP_152911698.1">
    <property type="nucleotide sequence ID" value="NZ_CP118494.1"/>
</dbReference>
<keyword evidence="2" id="KW-1185">Reference proteome</keyword>
<proteinExistence type="predicted"/>
<name>A0A0L6CR04_9RHOB</name>
<organism evidence="1 2">
    <name type="scientific">Roseovarius tolerans</name>
    <dbReference type="NCBI Taxonomy" id="74031"/>
    <lineage>
        <taxon>Bacteria</taxon>
        <taxon>Pseudomonadati</taxon>
        <taxon>Pseudomonadota</taxon>
        <taxon>Alphaproteobacteria</taxon>
        <taxon>Rhodobacterales</taxon>
        <taxon>Roseobacteraceae</taxon>
        <taxon>Roseovarius</taxon>
    </lineage>
</organism>
<dbReference type="Proteomes" id="UP000037046">
    <property type="component" value="Unassembled WGS sequence"/>
</dbReference>
<dbReference type="EMBL" id="LGVV01000064">
    <property type="protein sequence ID" value="KNX40192.1"/>
    <property type="molecule type" value="Genomic_DNA"/>
</dbReference>
<evidence type="ECO:0000313" key="2">
    <source>
        <dbReference type="Proteomes" id="UP000037046"/>
    </source>
</evidence>
<sequence>MAHIILEALSNRPMTRKELVAHIAAKRPDVPHERVYWRTASALNKLRVKGVVKREGRMWLAQ</sequence>
<dbReference type="PATRIC" id="fig|74031.6.peg.3351"/>
<protein>
    <submittedName>
        <fullName evidence="1">Uncharacterized protein</fullName>
    </submittedName>
</protein>